<dbReference type="EMBL" id="ABOX02000036">
    <property type="protein sequence ID" value="EEF58849.1"/>
    <property type="molecule type" value="Genomic_DNA"/>
</dbReference>
<evidence type="ECO:0000313" key="8">
    <source>
        <dbReference type="Proteomes" id="UP000003688"/>
    </source>
</evidence>
<dbReference type="PANTHER" id="PTHR20275:SF0">
    <property type="entry name" value="NAD KINASE"/>
    <property type="match status" value="1"/>
</dbReference>
<dbReference type="GO" id="GO:0006741">
    <property type="term" value="P:NADP+ biosynthetic process"/>
    <property type="evidence" value="ECO:0007669"/>
    <property type="project" value="UniProtKB-UniRule"/>
</dbReference>
<keyword evidence="2 6" id="KW-0418">Kinase</keyword>
<dbReference type="Pfam" id="PF01513">
    <property type="entry name" value="NAD_kinase"/>
    <property type="match status" value="1"/>
</dbReference>
<keyword evidence="3 6" id="KW-0521">NADP</keyword>
<feature type="binding site" evidence="6">
    <location>
        <begin position="28"/>
        <end position="29"/>
    </location>
    <ligand>
        <name>NAD(+)</name>
        <dbReference type="ChEBI" id="CHEBI:57540"/>
    </ligand>
</feature>
<dbReference type="Gene3D" id="2.60.200.30">
    <property type="entry name" value="Probable inorganic polyphosphate/atp-NAD kinase, domain 2"/>
    <property type="match status" value="1"/>
</dbReference>
<keyword evidence="4 6" id="KW-0520">NAD</keyword>
<dbReference type="GO" id="GO:0019674">
    <property type="term" value="P:NAD+ metabolic process"/>
    <property type="evidence" value="ECO:0007669"/>
    <property type="project" value="InterPro"/>
</dbReference>
<dbReference type="GO" id="GO:0051287">
    <property type="term" value="F:NAD binding"/>
    <property type="evidence" value="ECO:0007669"/>
    <property type="project" value="UniProtKB-ARBA"/>
</dbReference>
<organism evidence="7 8">
    <name type="scientific">Pedosphaera parvula (strain Ellin514)</name>
    <dbReference type="NCBI Taxonomy" id="320771"/>
    <lineage>
        <taxon>Bacteria</taxon>
        <taxon>Pseudomonadati</taxon>
        <taxon>Verrucomicrobiota</taxon>
        <taxon>Pedosphaerae</taxon>
        <taxon>Pedosphaerales</taxon>
        <taxon>Pedosphaeraceae</taxon>
        <taxon>Pedosphaera</taxon>
    </lineage>
</organism>
<feature type="binding site" evidence="6">
    <location>
        <begin position="101"/>
        <end position="102"/>
    </location>
    <ligand>
        <name>NAD(+)</name>
        <dbReference type="ChEBI" id="CHEBI:57540"/>
    </ligand>
</feature>
<evidence type="ECO:0000256" key="2">
    <source>
        <dbReference type="ARBA" id="ARBA00022777"/>
    </source>
</evidence>
<proteinExistence type="inferred from homology"/>
<dbReference type="PANTHER" id="PTHR20275">
    <property type="entry name" value="NAD KINASE"/>
    <property type="match status" value="1"/>
</dbReference>
<evidence type="ECO:0000256" key="5">
    <source>
        <dbReference type="ARBA" id="ARBA00047925"/>
    </source>
</evidence>
<sequence length="246" mass="26334">MANLKSKIYRDAASLAKNVDLLLVFGGDGTMLRAASEIAGSTTPILGINLGGLGFLTAVSSNEIENALKRILRGEYEIESRALIQVDGRCSEIIISKCALNDFVISRGIISKLITLEVSVDGQLLTRYRCDGLIVSSPTGSTAYALSSGGAVVHPSADVFELTPICPHTLSNRSVIVSLNSTIQVRVVSPKPDIILSADGEMVSEMLPGETVTIRRSADSVRLLHLPGYSFFDTLRRKLNWSGANV</sequence>
<keyword evidence="6" id="KW-0963">Cytoplasm</keyword>
<comment type="caution">
    <text evidence="6">Lacks conserved residue(s) required for the propagation of feature annotation.</text>
</comment>
<dbReference type="GO" id="GO:0003951">
    <property type="term" value="F:NAD+ kinase activity"/>
    <property type="evidence" value="ECO:0007669"/>
    <property type="project" value="UniProtKB-UniRule"/>
</dbReference>
<dbReference type="HAMAP" id="MF_00361">
    <property type="entry name" value="NAD_kinase"/>
    <property type="match status" value="1"/>
</dbReference>
<feature type="binding site" evidence="6">
    <location>
        <begin position="142"/>
        <end position="147"/>
    </location>
    <ligand>
        <name>NAD(+)</name>
        <dbReference type="ChEBI" id="CHEBI:57540"/>
    </ligand>
</feature>
<comment type="cofactor">
    <cofactor evidence="6">
        <name>a divalent metal cation</name>
        <dbReference type="ChEBI" id="CHEBI:60240"/>
    </cofactor>
</comment>
<protein>
    <recommendedName>
        <fullName evidence="6">NAD kinase</fullName>
        <ecNumber evidence="6">2.7.1.23</ecNumber>
    </recommendedName>
    <alternativeName>
        <fullName evidence="6">ATP-dependent NAD kinase</fullName>
    </alternativeName>
</protein>
<keyword evidence="6" id="KW-0067">ATP-binding</keyword>
<evidence type="ECO:0000256" key="4">
    <source>
        <dbReference type="ARBA" id="ARBA00023027"/>
    </source>
</evidence>
<comment type="function">
    <text evidence="6">Involved in the regulation of the intracellular balance of NAD and NADP, and is a key enzyme in the biosynthesis of NADP. Catalyzes specifically the phosphorylation on 2'-hydroxyl of the adenosine moiety of NAD to yield NADP.</text>
</comment>
<dbReference type="GO" id="GO:0046872">
    <property type="term" value="F:metal ion binding"/>
    <property type="evidence" value="ECO:0007669"/>
    <property type="project" value="UniProtKB-UniRule"/>
</dbReference>
<dbReference type="InterPro" id="IPR017437">
    <property type="entry name" value="ATP-NAD_kinase_PpnK-typ_C"/>
</dbReference>
<feature type="binding site" evidence="6">
    <location>
        <position position="112"/>
    </location>
    <ligand>
        <name>NAD(+)</name>
        <dbReference type="ChEBI" id="CHEBI:57540"/>
    </ligand>
</feature>
<dbReference type="GO" id="GO:0005524">
    <property type="term" value="F:ATP binding"/>
    <property type="evidence" value="ECO:0007669"/>
    <property type="project" value="UniProtKB-KW"/>
</dbReference>
<feature type="binding site" evidence="6">
    <location>
        <position position="33"/>
    </location>
    <ligand>
        <name>NAD(+)</name>
        <dbReference type="ChEBI" id="CHEBI:57540"/>
    </ligand>
</feature>
<dbReference type="InterPro" id="IPR017438">
    <property type="entry name" value="ATP-NAD_kinase_N"/>
</dbReference>
<evidence type="ECO:0000256" key="1">
    <source>
        <dbReference type="ARBA" id="ARBA00022679"/>
    </source>
</evidence>
<name>B9XMS4_PEDPL</name>
<dbReference type="AlphaFoldDB" id="B9XMS4"/>
<feature type="active site" description="Proton acceptor" evidence="6">
    <location>
        <position position="28"/>
    </location>
</feature>
<comment type="caution">
    <text evidence="7">The sequence shown here is derived from an EMBL/GenBank/DDBJ whole genome shotgun (WGS) entry which is preliminary data.</text>
</comment>
<feature type="binding site" evidence="6">
    <location>
        <position position="131"/>
    </location>
    <ligand>
        <name>NAD(+)</name>
        <dbReference type="ChEBI" id="CHEBI:57540"/>
    </ligand>
</feature>
<dbReference type="STRING" id="320771.Cflav_PD1682"/>
<dbReference type="Gene3D" id="3.40.50.10330">
    <property type="entry name" value="Probable inorganic polyphosphate/atp-NAD kinase, domain 1"/>
    <property type="match status" value="1"/>
</dbReference>
<dbReference type="InterPro" id="IPR016064">
    <property type="entry name" value="NAD/diacylglycerol_kinase_sf"/>
</dbReference>
<dbReference type="Proteomes" id="UP000003688">
    <property type="component" value="Unassembled WGS sequence"/>
</dbReference>
<comment type="catalytic activity">
    <reaction evidence="5 6">
        <text>NAD(+) + ATP = ADP + NADP(+) + H(+)</text>
        <dbReference type="Rhea" id="RHEA:18629"/>
        <dbReference type="ChEBI" id="CHEBI:15378"/>
        <dbReference type="ChEBI" id="CHEBI:30616"/>
        <dbReference type="ChEBI" id="CHEBI:57540"/>
        <dbReference type="ChEBI" id="CHEBI:58349"/>
        <dbReference type="ChEBI" id="CHEBI:456216"/>
        <dbReference type="EC" id="2.7.1.23"/>
    </reaction>
</comment>
<feature type="binding site" evidence="6">
    <location>
        <position position="129"/>
    </location>
    <ligand>
        <name>NAD(+)</name>
        <dbReference type="ChEBI" id="CHEBI:57540"/>
    </ligand>
</feature>
<dbReference type="SUPFAM" id="SSF111331">
    <property type="entry name" value="NAD kinase/diacylglycerol kinase-like"/>
    <property type="match status" value="1"/>
</dbReference>
<comment type="subcellular location">
    <subcellularLocation>
        <location evidence="6">Cytoplasm</location>
    </subcellularLocation>
</comment>
<evidence type="ECO:0000313" key="7">
    <source>
        <dbReference type="EMBL" id="EEF58849.1"/>
    </source>
</evidence>
<reference evidence="7 8" key="1">
    <citation type="journal article" date="2011" name="J. Bacteriol.">
        <title>Genome sequence of 'Pedosphaera parvula' Ellin514, an aerobic Verrucomicrobial isolate from pasture soil.</title>
        <authorList>
            <person name="Kant R."/>
            <person name="van Passel M.W."/>
            <person name="Sangwan P."/>
            <person name="Palva A."/>
            <person name="Lucas S."/>
            <person name="Copeland A."/>
            <person name="Lapidus A."/>
            <person name="Glavina Del Rio T."/>
            <person name="Dalin E."/>
            <person name="Tice H."/>
            <person name="Bruce D."/>
            <person name="Goodwin L."/>
            <person name="Pitluck S."/>
            <person name="Chertkov O."/>
            <person name="Larimer F.W."/>
            <person name="Land M.L."/>
            <person name="Hauser L."/>
            <person name="Brettin T.S."/>
            <person name="Detter J.C."/>
            <person name="Han S."/>
            <person name="de Vos W.M."/>
            <person name="Janssen P.H."/>
            <person name="Smidt H."/>
        </authorList>
    </citation>
    <scope>NUCLEOTIDE SEQUENCE [LARGE SCALE GENOMIC DNA]</scope>
    <source>
        <strain evidence="7 8">Ellin514</strain>
    </source>
</reference>
<dbReference type="Pfam" id="PF20143">
    <property type="entry name" value="NAD_kinase_C"/>
    <property type="match status" value="1"/>
</dbReference>
<gene>
    <name evidence="6" type="primary">nadK</name>
    <name evidence="7" type="ORF">Cflav_PD1682</name>
</gene>
<accession>B9XMS4</accession>
<evidence type="ECO:0000256" key="6">
    <source>
        <dbReference type="HAMAP-Rule" id="MF_00361"/>
    </source>
</evidence>
<evidence type="ECO:0000256" key="3">
    <source>
        <dbReference type="ARBA" id="ARBA00022857"/>
    </source>
</evidence>
<dbReference type="EC" id="2.7.1.23" evidence="6"/>
<keyword evidence="6" id="KW-0547">Nucleotide-binding</keyword>
<keyword evidence="8" id="KW-1185">Reference proteome</keyword>
<dbReference type="InterPro" id="IPR002504">
    <property type="entry name" value="NADK"/>
</dbReference>
<comment type="similarity">
    <text evidence="6">Belongs to the NAD kinase family.</text>
</comment>
<dbReference type="GO" id="GO:0005737">
    <property type="term" value="C:cytoplasm"/>
    <property type="evidence" value="ECO:0007669"/>
    <property type="project" value="UniProtKB-SubCell"/>
</dbReference>
<keyword evidence="1 6" id="KW-0808">Transferase</keyword>